<dbReference type="Proteomes" id="UP000190648">
    <property type="component" value="Unassembled WGS sequence"/>
</dbReference>
<accession>A0A1V4K0K6</accession>
<protein>
    <submittedName>
        <fullName evidence="1">Uncharacterized protein</fullName>
    </submittedName>
</protein>
<evidence type="ECO:0000313" key="2">
    <source>
        <dbReference type="Proteomes" id="UP000190648"/>
    </source>
</evidence>
<dbReference type="EMBL" id="LSYS01005191">
    <property type="protein sequence ID" value="OPJ77911.1"/>
    <property type="molecule type" value="Genomic_DNA"/>
</dbReference>
<reference evidence="1 2" key="1">
    <citation type="submission" date="2016-02" db="EMBL/GenBank/DDBJ databases">
        <title>Band-tailed pigeon sequencing and assembly.</title>
        <authorList>
            <person name="Soares A.E."/>
            <person name="Novak B.J."/>
            <person name="Rice E.S."/>
            <person name="O'Connell B."/>
            <person name="Chang D."/>
            <person name="Weber S."/>
            <person name="Shapiro B."/>
        </authorList>
    </citation>
    <scope>NUCLEOTIDE SEQUENCE [LARGE SCALE GENOMIC DNA]</scope>
    <source>
        <strain evidence="1">BTP2013</strain>
        <tissue evidence="1">Blood</tissue>
    </source>
</reference>
<gene>
    <name evidence="1" type="ORF">AV530_014935</name>
</gene>
<name>A0A1V4K0K6_PATFA</name>
<organism evidence="1 2">
    <name type="scientific">Patagioenas fasciata monilis</name>
    <dbReference type="NCBI Taxonomy" id="372326"/>
    <lineage>
        <taxon>Eukaryota</taxon>
        <taxon>Metazoa</taxon>
        <taxon>Chordata</taxon>
        <taxon>Craniata</taxon>
        <taxon>Vertebrata</taxon>
        <taxon>Euteleostomi</taxon>
        <taxon>Archelosauria</taxon>
        <taxon>Archosauria</taxon>
        <taxon>Dinosauria</taxon>
        <taxon>Saurischia</taxon>
        <taxon>Theropoda</taxon>
        <taxon>Coelurosauria</taxon>
        <taxon>Aves</taxon>
        <taxon>Neognathae</taxon>
        <taxon>Neoaves</taxon>
        <taxon>Columbimorphae</taxon>
        <taxon>Columbiformes</taxon>
        <taxon>Columbidae</taxon>
        <taxon>Patagioenas</taxon>
    </lineage>
</organism>
<dbReference type="AlphaFoldDB" id="A0A1V4K0K6"/>
<evidence type="ECO:0000313" key="1">
    <source>
        <dbReference type="EMBL" id="OPJ77911.1"/>
    </source>
</evidence>
<comment type="caution">
    <text evidence="1">The sequence shown here is derived from an EMBL/GenBank/DDBJ whole genome shotgun (WGS) entry which is preliminary data.</text>
</comment>
<sequence length="80" mass="8942">MINSTFVSFRVTRASCPKGVLCVTKNLTGLREDIPEKLSKSEAEKLKQATAHPLEGKGRLRCQRRDPVLVQNHVGEALQR</sequence>
<proteinExistence type="predicted"/>
<keyword evidence="2" id="KW-1185">Reference proteome</keyword>